<dbReference type="Gene3D" id="3.90.190.10">
    <property type="entry name" value="Protein tyrosine phosphatase superfamily"/>
    <property type="match status" value="1"/>
</dbReference>
<reference evidence="2" key="1">
    <citation type="journal article" date="2020" name="Stud. Mycol.">
        <title>101 Dothideomycetes genomes: a test case for predicting lifestyles and emergence of pathogens.</title>
        <authorList>
            <person name="Haridas S."/>
            <person name="Albert R."/>
            <person name="Binder M."/>
            <person name="Bloem J."/>
            <person name="Labutti K."/>
            <person name="Salamov A."/>
            <person name="Andreopoulos B."/>
            <person name="Baker S."/>
            <person name="Barry K."/>
            <person name="Bills G."/>
            <person name="Bluhm B."/>
            <person name="Cannon C."/>
            <person name="Castanera R."/>
            <person name="Culley D."/>
            <person name="Daum C."/>
            <person name="Ezra D."/>
            <person name="Gonzalez J."/>
            <person name="Henrissat B."/>
            <person name="Kuo A."/>
            <person name="Liang C."/>
            <person name="Lipzen A."/>
            <person name="Lutzoni F."/>
            <person name="Magnuson J."/>
            <person name="Mondo S."/>
            <person name="Nolan M."/>
            <person name="Ohm R."/>
            <person name="Pangilinan J."/>
            <person name="Park H.-J."/>
            <person name="Ramirez L."/>
            <person name="Alfaro M."/>
            <person name="Sun H."/>
            <person name="Tritt A."/>
            <person name="Yoshinaga Y."/>
            <person name="Zwiers L.-H."/>
            <person name="Turgeon B."/>
            <person name="Goodwin S."/>
            <person name="Spatafora J."/>
            <person name="Crous P."/>
            <person name="Grigoriev I."/>
        </authorList>
    </citation>
    <scope>NUCLEOTIDE SEQUENCE</scope>
    <source>
        <strain evidence="2">ATCC 74209</strain>
    </source>
</reference>
<dbReference type="OrthoDB" id="9988524at2759"/>
<dbReference type="AlphaFoldDB" id="A0A9P4MV91"/>
<evidence type="ECO:0000313" key="3">
    <source>
        <dbReference type="Proteomes" id="UP000799536"/>
    </source>
</evidence>
<proteinExistence type="predicted"/>
<dbReference type="SUPFAM" id="SSF52799">
    <property type="entry name" value="(Phosphotyrosine protein) phosphatases II"/>
    <property type="match status" value="1"/>
</dbReference>
<dbReference type="PANTHER" id="PTHR31126:SF10">
    <property type="entry name" value="PROTEIN PHOSPHATASE, PUTATIVE (AFU_ORTHOLOGUE AFUA_6G06650)-RELATED"/>
    <property type="match status" value="1"/>
</dbReference>
<comment type="caution">
    <text evidence="2">The sequence shown here is derived from an EMBL/GenBank/DDBJ whole genome shotgun (WGS) entry which is preliminary data.</text>
</comment>
<organism evidence="2 3">
    <name type="scientific">Delitschia confertaspora ATCC 74209</name>
    <dbReference type="NCBI Taxonomy" id="1513339"/>
    <lineage>
        <taxon>Eukaryota</taxon>
        <taxon>Fungi</taxon>
        <taxon>Dikarya</taxon>
        <taxon>Ascomycota</taxon>
        <taxon>Pezizomycotina</taxon>
        <taxon>Dothideomycetes</taxon>
        <taxon>Pleosporomycetidae</taxon>
        <taxon>Pleosporales</taxon>
        <taxon>Delitschiaceae</taxon>
        <taxon>Delitschia</taxon>
    </lineage>
</organism>
<dbReference type="EMBL" id="ML994199">
    <property type="protein sequence ID" value="KAF2197780.1"/>
    <property type="molecule type" value="Genomic_DNA"/>
</dbReference>
<sequence length="296" mass="33517">MSQLYSPLETIPNFRDVGRFVNEKLGKPFMKTGMLYRGARPEIDEASPLDREKLVQEYGVKSIVDLRTKTEHIEQSQKRDARIAASAAVPQTNNDAAEPLKIPGIKYHEINFNGSAYSRMLISKLSWVAFFKLIYLMLIGRRLEAISIITPSMEKRGLVGLSTDSLDVCVKEVKMFFEVLSREEGEGGWPVMVHCTQGKDRTGLTIMLVLFVLGVPTEIIDADYMLSDSELVGEREERIKDMAKIGLSERFARCPLGLVAEVEKHIKEKYGGVDEYLEHTGVRREMREKVKGMLLN</sequence>
<dbReference type="InterPro" id="IPR029021">
    <property type="entry name" value="Prot-tyrosine_phosphatase-like"/>
</dbReference>
<dbReference type="PROSITE" id="PS50056">
    <property type="entry name" value="TYR_PHOSPHATASE_2"/>
    <property type="match status" value="1"/>
</dbReference>
<dbReference type="InterPro" id="IPR026893">
    <property type="entry name" value="Tyr/Ser_Pase_IphP-type"/>
</dbReference>
<evidence type="ECO:0000259" key="1">
    <source>
        <dbReference type="PROSITE" id="PS50056"/>
    </source>
</evidence>
<keyword evidence="3" id="KW-1185">Reference proteome</keyword>
<dbReference type="PROSITE" id="PS00383">
    <property type="entry name" value="TYR_PHOSPHATASE_1"/>
    <property type="match status" value="1"/>
</dbReference>
<protein>
    <submittedName>
        <fullName evidence="2">Tyrosine/serine phosphatase-like protein</fullName>
    </submittedName>
</protein>
<evidence type="ECO:0000313" key="2">
    <source>
        <dbReference type="EMBL" id="KAF2197780.1"/>
    </source>
</evidence>
<dbReference type="InterPro" id="IPR016130">
    <property type="entry name" value="Tyr_Pase_AS"/>
</dbReference>
<dbReference type="Pfam" id="PF13350">
    <property type="entry name" value="Y_phosphatase3"/>
    <property type="match status" value="1"/>
</dbReference>
<dbReference type="GO" id="GO:0004721">
    <property type="term" value="F:phosphoprotein phosphatase activity"/>
    <property type="evidence" value="ECO:0007669"/>
    <property type="project" value="InterPro"/>
</dbReference>
<gene>
    <name evidence="2" type="ORF">GQ43DRAFT_380172</name>
</gene>
<dbReference type="PANTHER" id="PTHR31126">
    <property type="entry name" value="TYROSINE-PROTEIN PHOSPHATASE"/>
    <property type="match status" value="1"/>
</dbReference>
<dbReference type="InterPro" id="IPR000387">
    <property type="entry name" value="Tyr_Pase_dom"/>
</dbReference>
<feature type="domain" description="Tyrosine specific protein phosphatases" evidence="1">
    <location>
        <begin position="174"/>
        <end position="221"/>
    </location>
</feature>
<name>A0A9P4MV91_9PLEO</name>
<accession>A0A9P4MV91</accession>
<dbReference type="Proteomes" id="UP000799536">
    <property type="component" value="Unassembled WGS sequence"/>
</dbReference>